<dbReference type="AlphaFoldDB" id="A0A1J4RS39"/>
<protein>
    <submittedName>
        <fullName evidence="1">Uncharacterized protein</fullName>
    </submittedName>
</protein>
<dbReference type="Proteomes" id="UP000182753">
    <property type="component" value="Unassembled WGS sequence"/>
</dbReference>
<gene>
    <name evidence="1" type="ORF">AUJ40_00235</name>
</gene>
<evidence type="ECO:0000313" key="2">
    <source>
        <dbReference type="Proteomes" id="UP000182753"/>
    </source>
</evidence>
<dbReference type="EMBL" id="MNUJ01000005">
    <property type="protein sequence ID" value="OIN90219.1"/>
    <property type="molecule type" value="Genomic_DNA"/>
</dbReference>
<name>A0A1J4RS39_9BACT</name>
<evidence type="ECO:0000313" key="1">
    <source>
        <dbReference type="EMBL" id="OIN90219.1"/>
    </source>
</evidence>
<comment type="caution">
    <text evidence="1">The sequence shown here is derived from an EMBL/GenBank/DDBJ whole genome shotgun (WGS) entry which is preliminary data.</text>
</comment>
<organism evidence="1 2">
    <name type="scientific">Candidatus Berkelbacteria bacterium CG1_02_42_45</name>
    <dbReference type="NCBI Taxonomy" id="1805036"/>
    <lineage>
        <taxon>Bacteria</taxon>
        <taxon>Candidatus Berkelbacteria</taxon>
    </lineage>
</organism>
<reference evidence="1 2" key="1">
    <citation type="journal article" date="2016" name="Environ. Microbiol.">
        <title>Genomic resolution of a cold subsurface aquifer community provides metabolic insights for novel microbes adapted to high CO concentrations.</title>
        <authorList>
            <person name="Probst A.J."/>
            <person name="Castelle C.J."/>
            <person name="Singh A."/>
            <person name="Brown C.T."/>
            <person name="Anantharaman K."/>
            <person name="Sharon I."/>
            <person name="Hug L.A."/>
            <person name="Burstein D."/>
            <person name="Emerson J.B."/>
            <person name="Thomas B.C."/>
            <person name="Banfield J.F."/>
        </authorList>
    </citation>
    <scope>NUCLEOTIDE SEQUENCE [LARGE SCALE GENOMIC DNA]</scope>
    <source>
        <strain evidence="1">CG1_02_42_45</strain>
    </source>
</reference>
<accession>A0A1J4RS39</accession>
<sequence>MLLFCQFGDSALVRVRCCQGGYAAMSEQRYSPSKTPGWWDYTSFDLDNPDVAAAARVLTLKDLEELSRDGFRVNMYDTPEQFYLAEALEYIRPWLRSTPDNPVAICGPVGPVEQLPLVAAIINNLKLDVRDGYFAGMDELWENGQAIPYEHDLCFRRIDMEWCFNLIRPDPH</sequence>
<proteinExistence type="predicted"/>